<evidence type="ECO:0000259" key="7">
    <source>
        <dbReference type="Pfam" id="PF24986"/>
    </source>
</evidence>
<evidence type="ECO:0000256" key="2">
    <source>
        <dbReference type="ARBA" id="ARBA00022517"/>
    </source>
</evidence>
<dbReference type="Gene3D" id="2.40.30.60">
    <property type="entry name" value="RimM"/>
    <property type="match status" value="1"/>
</dbReference>
<accession>A0A075K5N1</accession>
<evidence type="ECO:0000256" key="4">
    <source>
        <dbReference type="ARBA" id="ARBA00023186"/>
    </source>
</evidence>
<dbReference type="RefSeq" id="WP_019463590.1">
    <property type="nucleotide sequence ID" value="NZ_ALOY01000056.1"/>
</dbReference>
<dbReference type="PANTHER" id="PTHR33692">
    <property type="entry name" value="RIBOSOME MATURATION FACTOR RIMM"/>
    <property type="match status" value="1"/>
</dbReference>
<feature type="domain" description="RimM N-terminal" evidence="6">
    <location>
        <begin position="10"/>
        <end position="91"/>
    </location>
</feature>
<dbReference type="GO" id="GO:0006364">
    <property type="term" value="P:rRNA processing"/>
    <property type="evidence" value="ECO:0007669"/>
    <property type="project" value="UniProtKB-UniRule"/>
</dbReference>
<dbReference type="InterPro" id="IPR002676">
    <property type="entry name" value="RimM_N"/>
</dbReference>
<sequence>MTAAGRRVLVGRIVGLYGVQGWVKLESWTEPRTRIFTYQPWLLTSAPGVETEVTGIKGRPQGKGLVAQLPGVDDRDAAMALVGQDIYVSRDLLPPPGKDEYYWVDLEGLEVVTTEGVALGRVSHLFATGANDVVVVKDGTRERLIPFIQGSFVRSVDLSGGRMVVDWDPEF</sequence>
<feature type="domain" description="Ribosome maturation factor RimM PRC barrel" evidence="7">
    <location>
        <begin position="103"/>
        <end position="168"/>
    </location>
</feature>
<comment type="subunit">
    <text evidence="5">Binds ribosomal protein uS19.</text>
</comment>
<dbReference type="PATRIC" id="fig|1217721.7.peg.1952"/>
<comment type="domain">
    <text evidence="5">The PRC barrel domain binds ribosomal protein uS19.</text>
</comment>
<comment type="similarity">
    <text evidence="5">Belongs to the RimM family.</text>
</comment>
<keyword evidence="9" id="KW-1185">Reference proteome</keyword>
<dbReference type="AlphaFoldDB" id="A0A075K5N1"/>
<proteinExistence type="inferred from homology"/>
<dbReference type="OrthoDB" id="9783509at2"/>
<dbReference type="HAMAP" id="MF_00014">
    <property type="entry name" value="Ribosome_mat_RimM"/>
    <property type="match status" value="1"/>
</dbReference>
<dbReference type="PANTHER" id="PTHR33692:SF1">
    <property type="entry name" value="RIBOSOME MATURATION FACTOR RIMM"/>
    <property type="match status" value="1"/>
</dbReference>
<dbReference type="Pfam" id="PF01782">
    <property type="entry name" value="RimM"/>
    <property type="match status" value="1"/>
</dbReference>
<organism evidence="8 9">
    <name type="scientific">Dyella japonica A8</name>
    <dbReference type="NCBI Taxonomy" id="1217721"/>
    <lineage>
        <taxon>Bacteria</taxon>
        <taxon>Pseudomonadati</taxon>
        <taxon>Pseudomonadota</taxon>
        <taxon>Gammaproteobacteria</taxon>
        <taxon>Lysobacterales</taxon>
        <taxon>Rhodanobacteraceae</taxon>
        <taxon>Dyella</taxon>
    </lineage>
</organism>
<dbReference type="HOGENOM" id="CLU_077636_1_0_6"/>
<evidence type="ECO:0000313" key="9">
    <source>
        <dbReference type="Proteomes" id="UP000027987"/>
    </source>
</evidence>
<name>A0A075K5N1_9GAMM</name>
<dbReference type="GO" id="GO:0043022">
    <property type="term" value="F:ribosome binding"/>
    <property type="evidence" value="ECO:0007669"/>
    <property type="project" value="InterPro"/>
</dbReference>
<keyword evidence="2 5" id="KW-0690">Ribosome biogenesis</keyword>
<dbReference type="KEGG" id="dja:HY57_09425"/>
<comment type="function">
    <text evidence="5">An accessory protein needed during the final step in the assembly of 30S ribosomal subunit, possibly for assembly of the head region. Essential for efficient processing of 16S rRNA. May be needed both before and after RbfA during the maturation of 16S rRNA. It has affinity for free ribosomal 30S subunits but not for 70S ribosomes.</text>
</comment>
<protein>
    <recommendedName>
        <fullName evidence="5">Ribosome maturation factor RimM</fullName>
    </recommendedName>
</protein>
<evidence type="ECO:0000313" key="8">
    <source>
        <dbReference type="EMBL" id="AIF47478.1"/>
    </source>
</evidence>
<evidence type="ECO:0000259" key="6">
    <source>
        <dbReference type="Pfam" id="PF01782"/>
    </source>
</evidence>
<dbReference type="InterPro" id="IPR056792">
    <property type="entry name" value="PRC_RimM"/>
</dbReference>
<reference evidence="8 9" key="1">
    <citation type="submission" date="2014-07" db="EMBL/GenBank/DDBJ databases">
        <title>Complete Genome Sequence of Dyella japonica Strain A8 Isolated from Malaysian Tropical Soil.</title>
        <authorList>
            <person name="Hui R.K.H."/>
            <person name="Chen J.-W."/>
            <person name="Chan K.-G."/>
            <person name="Leung F.C.C."/>
        </authorList>
    </citation>
    <scope>NUCLEOTIDE SEQUENCE [LARGE SCALE GENOMIC DNA]</scope>
    <source>
        <strain evidence="8 9">A8</strain>
    </source>
</reference>
<dbReference type="InterPro" id="IPR009000">
    <property type="entry name" value="Transl_B-barrel_sf"/>
</dbReference>
<dbReference type="STRING" id="1217721.HY57_09425"/>
<evidence type="ECO:0000256" key="1">
    <source>
        <dbReference type="ARBA" id="ARBA00022490"/>
    </source>
</evidence>
<dbReference type="NCBIfam" id="TIGR02273">
    <property type="entry name" value="16S_RimM"/>
    <property type="match status" value="1"/>
</dbReference>
<dbReference type="SUPFAM" id="SSF50447">
    <property type="entry name" value="Translation proteins"/>
    <property type="match status" value="1"/>
</dbReference>
<gene>
    <name evidence="5" type="primary">rimM</name>
    <name evidence="8" type="ORF">HY57_09425</name>
</gene>
<dbReference type="GO" id="GO:0005840">
    <property type="term" value="C:ribosome"/>
    <property type="evidence" value="ECO:0007669"/>
    <property type="project" value="InterPro"/>
</dbReference>
<dbReference type="Gene3D" id="2.30.30.240">
    <property type="entry name" value="PRC-barrel domain"/>
    <property type="match status" value="1"/>
</dbReference>
<evidence type="ECO:0000256" key="5">
    <source>
        <dbReference type="HAMAP-Rule" id="MF_00014"/>
    </source>
</evidence>
<dbReference type="InterPro" id="IPR011961">
    <property type="entry name" value="RimM"/>
</dbReference>
<keyword evidence="3 5" id="KW-0698">rRNA processing</keyword>
<dbReference type="InterPro" id="IPR011033">
    <property type="entry name" value="PRC_barrel-like_sf"/>
</dbReference>
<dbReference type="EMBL" id="CP008884">
    <property type="protein sequence ID" value="AIF47478.1"/>
    <property type="molecule type" value="Genomic_DNA"/>
</dbReference>
<keyword evidence="1 5" id="KW-0963">Cytoplasm</keyword>
<evidence type="ECO:0000256" key="3">
    <source>
        <dbReference type="ARBA" id="ARBA00022552"/>
    </source>
</evidence>
<dbReference type="GO" id="GO:0005737">
    <property type="term" value="C:cytoplasm"/>
    <property type="evidence" value="ECO:0007669"/>
    <property type="project" value="UniProtKB-SubCell"/>
</dbReference>
<comment type="subcellular location">
    <subcellularLocation>
        <location evidence="5">Cytoplasm</location>
    </subcellularLocation>
</comment>
<dbReference type="GO" id="GO:0042274">
    <property type="term" value="P:ribosomal small subunit biogenesis"/>
    <property type="evidence" value="ECO:0007669"/>
    <property type="project" value="UniProtKB-UniRule"/>
</dbReference>
<dbReference type="SUPFAM" id="SSF50346">
    <property type="entry name" value="PRC-barrel domain"/>
    <property type="match status" value="1"/>
</dbReference>
<keyword evidence="4 5" id="KW-0143">Chaperone</keyword>
<dbReference type="InterPro" id="IPR036976">
    <property type="entry name" value="RimM_N_sf"/>
</dbReference>
<dbReference type="Pfam" id="PF24986">
    <property type="entry name" value="PRC_RimM"/>
    <property type="match status" value="1"/>
</dbReference>
<dbReference type="Proteomes" id="UP000027987">
    <property type="component" value="Chromosome"/>
</dbReference>